<dbReference type="SUPFAM" id="SSF49482">
    <property type="entry name" value="Aromatic compound dioxygenase"/>
    <property type="match status" value="1"/>
</dbReference>
<organism evidence="3 4">
    <name type="scientific">Puccinia sorghi</name>
    <dbReference type="NCBI Taxonomy" id="27349"/>
    <lineage>
        <taxon>Eukaryota</taxon>
        <taxon>Fungi</taxon>
        <taxon>Dikarya</taxon>
        <taxon>Basidiomycota</taxon>
        <taxon>Pucciniomycotina</taxon>
        <taxon>Pucciniomycetes</taxon>
        <taxon>Pucciniales</taxon>
        <taxon>Pucciniaceae</taxon>
        <taxon>Puccinia</taxon>
    </lineage>
</organism>
<dbReference type="GO" id="GO:0016702">
    <property type="term" value="F:oxidoreductase activity, acting on single donors with incorporation of molecular oxygen, incorporation of two atoms of oxygen"/>
    <property type="evidence" value="ECO:0007669"/>
    <property type="project" value="InterPro"/>
</dbReference>
<evidence type="ECO:0000313" key="3">
    <source>
        <dbReference type="EMBL" id="KNZ45769.1"/>
    </source>
</evidence>
<evidence type="ECO:0000256" key="2">
    <source>
        <dbReference type="SAM" id="SignalP"/>
    </source>
</evidence>
<keyword evidence="2" id="KW-0732">Signal</keyword>
<dbReference type="STRING" id="27349.A0A0L6UB37"/>
<comment type="caution">
    <text evidence="3">The sequence shown here is derived from an EMBL/GenBank/DDBJ whole genome shotgun (WGS) entry which is preliminary data.</text>
</comment>
<accession>A0A0L6UB37</accession>
<protein>
    <submittedName>
        <fullName evidence="3">Uncharacterized protein</fullName>
    </submittedName>
</protein>
<evidence type="ECO:0000256" key="1">
    <source>
        <dbReference type="SAM" id="MobiDB-lite"/>
    </source>
</evidence>
<dbReference type="PANTHER" id="PTHR34315:SF4">
    <property type="entry name" value="INTRADIOL RING-CLEAVAGE DIOXYGENASES DOMAIN-CONTAINING PROTEIN"/>
    <property type="match status" value="1"/>
</dbReference>
<dbReference type="CDD" id="cd03457">
    <property type="entry name" value="intradiol_dioxygenase_like"/>
    <property type="match status" value="1"/>
</dbReference>
<dbReference type="Proteomes" id="UP000037035">
    <property type="component" value="Unassembled WGS sequence"/>
</dbReference>
<dbReference type="AlphaFoldDB" id="A0A0L6UB37"/>
<dbReference type="InterPro" id="IPR015889">
    <property type="entry name" value="Intradiol_dOase_core"/>
</dbReference>
<dbReference type="OrthoDB" id="121380at2759"/>
<feature type="chain" id="PRO_5005567829" evidence="2">
    <location>
        <begin position="25"/>
        <end position="374"/>
    </location>
</feature>
<evidence type="ECO:0000313" key="4">
    <source>
        <dbReference type="Proteomes" id="UP000037035"/>
    </source>
</evidence>
<name>A0A0L6UB37_9BASI</name>
<reference evidence="3 4" key="1">
    <citation type="submission" date="2015-08" db="EMBL/GenBank/DDBJ databases">
        <title>Next Generation Sequencing and Analysis of the Genome of Puccinia sorghi L Schw, the Causal Agent of Maize Common Rust.</title>
        <authorList>
            <person name="Rochi L."/>
            <person name="Burguener G."/>
            <person name="Darino M."/>
            <person name="Turjanski A."/>
            <person name="Kreff E."/>
            <person name="Dieguez M.J."/>
            <person name="Sacco F."/>
        </authorList>
    </citation>
    <scope>NUCLEOTIDE SEQUENCE [LARGE SCALE GENOMIC DNA]</scope>
    <source>
        <strain evidence="3 4">RO10H11247</strain>
    </source>
</reference>
<proteinExistence type="predicted"/>
<dbReference type="PANTHER" id="PTHR34315">
    <property type="match status" value="1"/>
</dbReference>
<dbReference type="Gene3D" id="2.60.130.10">
    <property type="entry name" value="Aromatic compound dioxygenase"/>
    <property type="match status" value="1"/>
</dbReference>
<feature type="compositionally biased region" description="Polar residues" evidence="1">
    <location>
        <begin position="75"/>
        <end position="88"/>
    </location>
</feature>
<sequence length="374" mass="42235">MVLKMRPFSTIAFIAILSHYLAHAHQEPETEEEIGHYLDAQRSIYHCYPDILSQVEQRKLALLKRGAAQQHPWVDQSTPSSKFDTLQFGSDDPPPIDSPSLDHNPSRLICSSQNPDPSSLKFKQVRNSTCVLSPTVRAGPYYHREGHPIRQSLAEWQEGLPLSLDIGVIDVETCQPVRGALVDIWHANATGFYAGHPAPAEGFENEKPQVGGSRAGLLTAYPRTLFDEQWLRGAWPTDNHGVARFNTIFPGYYTGRATHIHAEVHVEWERTKNGTFRSKDVQYIGQFFFDDEVNMSVDKMWPYTQNPVAHRTRNWRDSLKIFQESSATGFQPTLDIVKIGSVINQGLVGFITIGINLSHHYDHILNPTKSDLDL</sequence>
<keyword evidence="4" id="KW-1185">Reference proteome</keyword>
<dbReference type="GO" id="GO:0005506">
    <property type="term" value="F:iron ion binding"/>
    <property type="evidence" value="ECO:0007669"/>
    <property type="project" value="InterPro"/>
</dbReference>
<dbReference type="VEuPathDB" id="FungiDB:VP01_781g7"/>
<feature type="region of interest" description="Disordered" evidence="1">
    <location>
        <begin position="71"/>
        <end position="115"/>
    </location>
</feature>
<feature type="signal peptide" evidence="2">
    <location>
        <begin position="1"/>
        <end position="24"/>
    </location>
</feature>
<dbReference type="EMBL" id="LAVV01013294">
    <property type="protein sequence ID" value="KNZ45769.1"/>
    <property type="molecule type" value="Genomic_DNA"/>
</dbReference>
<gene>
    <name evidence="3" type="ORF">VP01_781g7</name>
</gene>